<dbReference type="OrthoDB" id="1434354at2759"/>
<protein>
    <recommendedName>
        <fullName evidence="1">CRAL-TRIO domain-containing protein</fullName>
    </recommendedName>
</protein>
<dbReference type="PANTHER" id="PTHR47159:SF6">
    <property type="entry name" value="CRAL-TRIO DOMAIN-CONTAINING PROTEIN"/>
    <property type="match status" value="1"/>
</dbReference>
<dbReference type="Pfam" id="PF00650">
    <property type="entry name" value="CRAL_TRIO"/>
    <property type="match status" value="1"/>
</dbReference>
<proteinExistence type="predicted"/>
<organism evidence="3">
    <name type="scientific">Trichuris suis</name>
    <name type="common">pig whipworm</name>
    <dbReference type="NCBI Taxonomy" id="68888"/>
    <lineage>
        <taxon>Eukaryota</taxon>
        <taxon>Metazoa</taxon>
        <taxon>Ecdysozoa</taxon>
        <taxon>Nematoda</taxon>
        <taxon>Enoplea</taxon>
        <taxon>Dorylaimia</taxon>
        <taxon>Trichinellida</taxon>
        <taxon>Trichuridae</taxon>
        <taxon>Trichuris</taxon>
    </lineage>
</organism>
<evidence type="ECO:0000313" key="4">
    <source>
        <dbReference type="Proteomes" id="UP000030764"/>
    </source>
</evidence>
<accession>A0A085NPH4</accession>
<dbReference type="Gene3D" id="2.60.120.680">
    <property type="entry name" value="GOLD domain"/>
    <property type="match status" value="1"/>
</dbReference>
<sequence length="383" mass="43182">MPEEGEEEINAFEAILGFKLPESLRTVHNVRRWTRLGNSDEESIKSFVSRYLEYRSAIGTENIDLLSTFTSNENVDCVIPYIRLSVKPMVVNTLDNSVVLICQPGKTDYHAMASVVTCRQLSMFYAILGEYFLQQVMTQEERSGMESGVTIIYDLKDFKITDYLNPYSPIIQMFRIGIALLQEYYIELLRNLIIVNSGAVVRVFLQLAKVFLLPKAFEKIQIISERDMKESLLESVSSDALPSLYGGSWKELEVENVDPLSCCTINRPIPEAAAPCDIRAASHFSLGAGKTYAAKISANEGQTLRWIFKTSGKTEFAVTFTDPKENGEVKLLIPRLCIVTPLPDKTPEVGSVYCRESGVYSLEFRNVKSTFFSVKISYGWVLE</sequence>
<keyword evidence="4" id="KW-1185">Reference proteome</keyword>
<dbReference type="AlphaFoldDB" id="A0A085NPH4"/>
<dbReference type="SUPFAM" id="SSF101576">
    <property type="entry name" value="Supernatant protein factor (SPF), C-terminal domain"/>
    <property type="match status" value="1"/>
</dbReference>
<reference evidence="3 4" key="1">
    <citation type="journal article" date="2014" name="Nat. Genet.">
        <title>Genome and transcriptome of the porcine whipworm Trichuris suis.</title>
        <authorList>
            <person name="Jex A.R."/>
            <person name="Nejsum P."/>
            <person name="Schwarz E.M."/>
            <person name="Hu L."/>
            <person name="Young N.D."/>
            <person name="Hall R.S."/>
            <person name="Korhonen P.K."/>
            <person name="Liao S."/>
            <person name="Thamsborg S."/>
            <person name="Xia J."/>
            <person name="Xu P."/>
            <person name="Wang S."/>
            <person name="Scheerlinck J.P."/>
            <person name="Hofmann A."/>
            <person name="Sternberg P.W."/>
            <person name="Wang J."/>
            <person name="Gasser R.B."/>
        </authorList>
    </citation>
    <scope>NUCLEOTIDE SEQUENCE [LARGE SCALE GENOMIC DNA]</scope>
    <source>
        <strain evidence="3">DCEP-RM93F</strain>
        <strain evidence="2">DCEP-RM93M</strain>
    </source>
</reference>
<dbReference type="InterPro" id="IPR053302">
    <property type="entry name" value="CRAL-TRIO_domain"/>
</dbReference>
<dbReference type="InterPro" id="IPR036865">
    <property type="entry name" value="CRAL-TRIO_dom_sf"/>
</dbReference>
<dbReference type="CDD" id="cd00170">
    <property type="entry name" value="SEC14"/>
    <property type="match status" value="1"/>
</dbReference>
<dbReference type="Gene3D" id="3.40.525.10">
    <property type="entry name" value="CRAL-TRIO lipid binding domain"/>
    <property type="match status" value="1"/>
</dbReference>
<gene>
    <name evidence="2" type="ORF">M513_07147</name>
    <name evidence="3" type="ORF">M514_07147</name>
</gene>
<evidence type="ECO:0000313" key="2">
    <source>
        <dbReference type="EMBL" id="KFD52015.1"/>
    </source>
</evidence>
<name>A0A085NPH4_9BILA</name>
<dbReference type="Proteomes" id="UP000030764">
    <property type="component" value="Unassembled WGS sequence"/>
</dbReference>
<dbReference type="InterPro" id="IPR001251">
    <property type="entry name" value="CRAL-TRIO_dom"/>
</dbReference>
<dbReference type="SUPFAM" id="SSF52087">
    <property type="entry name" value="CRAL/TRIO domain"/>
    <property type="match status" value="1"/>
</dbReference>
<feature type="domain" description="CRAL-TRIO" evidence="1">
    <location>
        <begin position="95"/>
        <end position="253"/>
    </location>
</feature>
<dbReference type="Proteomes" id="UP000030758">
    <property type="component" value="Unassembled WGS sequence"/>
</dbReference>
<dbReference type="InterPro" id="IPR036598">
    <property type="entry name" value="GOLD_dom_sf"/>
</dbReference>
<dbReference type="SMART" id="SM00516">
    <property type="entry name" value="SEC14"/>
    <property type="match status" value="1"/>
</dbReference>
<evidence type="ECO:0000259" key="1">
    <source>
        <dbReference type="PROSITE" id="PS50191"/>
    </source>
</evidence>
<dbReference type="EMBL" id="KL367482">
    <property type="protein sequence ID" value="KFD71370.1"/>
    <property type="molecule type" value="Genomic_DNA"/>
</dbReference>
<dbReference type="PROSITE" id="PS50191">
    <property type="entry name" value="CRAL_TRIO"/>
    <property type="match status" value="1"/>
</dbReference>
<dbReference type="PANTHER" id="PTHR47159">
    <property type="entry name" value="PROTEIN CBG07705-RELATED"/>
    <property type="match status" value="1"/>
</dbReference>
<evidence type="ECO:0000313" key="3">
    <source>
        <dbReference type="EMBL" id="KFD71370.1"/>
    </source>
</evidence>
<dbReference type="EMBL" id="KL363233">
    <property type="protein sequence ID" value="KFD52015.1"/>
    <property type="molecule type" value="Genomic_DNA"/>
</dbReference>